<sequence length="92" mass="9425">MPDETTTPSGLPVRVPQANLTPPLQTAPEPAAAPAGAPDAPRAAADPSGAPVRSPEEIQRIMDAYQLGTRRGRSAAAAQSLAERAAEGEDDQ</sequence>
<comment type="caution">
    <text evidence="2">The sequence shown here is derived from an EMBL/GenBank/DDBJ whole genome shotgun (WGS) entry which is preliminary data.</text>
</comment>
<evidence type="ECO:0000313" key="3">
    <source>
        <dbReference type="Proteomes" id="UP001596380"/>
    </source>
</evidence>
<feature type="compositionally biased region" description="Low complexity" evidence="1">
    <location>
        <begin position="27"/>
        <end position="51"/>
    </location>
</feature>
<protein>
    <submittedName>
        <fullName evidence="2">Uncharacterized protein</fullName>
    </submittedName>
</protein>
<proteinExistence type="predicted"/>
<gene>
    <name evidence="2" type="ORF">ACFQKB_08570</name>
</gene>
<dbReference type="EMBL" id="JBHSXS010000003">
    <property type="protein sequence ID" value="MFC6879819.1"/>
    <property type="molecule type" value="Genomic_DNA"/>
</dbReference>
<dbReference type="Proteomes" id="UP001596380">
    <property type="component" value="Unassembled WGS sequence"/>
</dbReference>
<accession>A0ABW2CFP7</accession>
<feature type="compositionally biased region" description="Low complexity" evidence="1">
    <location>
        <begin position="74"/>
        <end position="83"/>
    </location>
</feature>
<evidence type="ECO:0000256" key="1">
    <source>
        <dbReference type="SAM" id="MobiDB-lite"/>
    </source>
</evidence>
<dbReference type="RefSeq" id="WP_160821748.1">
    <property type="nucleotide sequence ID" value="NZ_JBHSXE010000001.1"/>
</dbReference>
<keyword evidence="3" id="KW-1185">Reference proteome</keyword>
<reference evidence="3" key="1">
    <citation type="journal article" date="2019" name="Int. J. Syst. Evol. Microbiol.">
        <title>The Global Catalogue of Microorganisms (GCM) 10K type strain sequencing project: providing services to taxonomists for standard genome sequencing and annotation.</title>
        <authorList>
            <consortium name="The Broad Institute Genomics Platform"/>
            <consortium name="The Broad Institute Genome Sequencing Center for Infectious Disease"/>
            <person name="Wu L."/>
            <person name="Ma J."/>
        </authorList>
    </citation>
    <scope>NUCLEOTIDE SEQUENCE [LARGE SCALE GENOMIC DNA]</scope>
    <source>
        <strain evidence="3">JCM 3369</strain>
    </source>
</reference>
<feature type="region of interest" description="Disordered" evidence="1">
    <location>
        <begin position="1"/>
        <end position="57"/>
    </location>
</feature>
<organism evidence="2 3">
    <name type="scientific">Actinomadura yumaensis</name>
    <dbReference type="NCBI Taxonomy" id="111807"/>
    <lineage>
        <taxon>Bacteria</taxon>
        <taxon>Bacillati</taxon>
        <taxon>Actinomycetota</taxon>
        <taxon>Actinomycetes</taxon>
        <taxon>Streptosporangiales</taxon>
        <taxon>Thermomonosporaceae</taxon>
        <taxon>Actinomadura</taxon>
    </lineage>
</organism>
<evidence type="ECO:0000313" key="2">
    <source>
        <dbReference type="EMBL" id="MFC6879819.1"/>
    </source>
</evidence>
<name>A0ABW2CFP7_9ACTN</name>
<feature type="region of interest" description="Disordered" evidence="1">
    <location>
        <begin position="71"/>
        <end position="92"/>
    </location>
</feature>